<dbReference type="EMBL" id="LDAU01000127">
    <property type="protein sequence ID" value="KRX03693.1"/>
    <property type="molecule type" value="Genomic_DNA"/>
</dbReference>
<keyword evidence="3" id="KW-1185">Reference proteome</keyword>
<evidence type="ECO:0000313" key="3">
    <source>
        <dbReference type="Proteomes" id="UP000054937"/>
    </source>
</evidence>
<reference evidence="2 3" key="1">
    <citation type="journal article" date="2015" name="Sci. Rep.">
        <title>Genome of the facultative scuticociliatosis pathogen Pseudocohnilembus persalinus provides insight into its virulence through horizontal gene transfer.</title>
        <authorList>
            <person name="Xiong J."/>
            <person name="Wang G."/>
            <person name="Cheng J."/>
            <person name="Tian M."/>
            <person name="Pan X."/>
            <person name="Warren A."/>
            <person name="Jiang C."/>
            <person name="Yuan D."/>
            <person name="Miao W."/>
        </authorList>
    </citation>
    <scope>NUCLEOTIDE SEQUENCE [LARGE SCALE GENOMIC DNA]</scope>
    <source>
        <strain evidence="2">36N120E</strain>
    </source>
</reference>
<accession>A0A0V0QNC6</accession>
<sequence>MQRCQERELDGFNEKLKEVEEVRDHFLNEREKSQQIQLETETLFFEYKKACYEKEKKLLQEIGLYKGEVKEQLSQQKYLEHVSNNFKAQQEQVKILEEKNDNYQKQIQELQEIVNILSEEKNYRKQMEQNQDTKFQSEKQQYELQIEKLQLQVEDVKNAKDKQIEILKEKFIGDYTQLEENLNQNENQMKKLKQENRELKQNLSQILEKNQYEKQQRAAIEQVKSQIINTRNEELEKFNQAFSSFDQTICSTNRQQFLSTNTNNRQNMSSNRINQQFSHESQSLNYNNSNNNENNYIQSQYQQHQQQPQNV</sequence>
<name>A0A0V0QNC6_PSEPJ</name>
<gene>
    <name evidence="2" type="ORF">PPERSA_03654</name>
</gene>
<organism evidence="2 3">
    <name type="scientific">Pseudocohnilembus persalinus</name>
    <name type="common">Ciliate</name>
    <dbReference type="NCBI Taxonomy" id="266149"/>
    <lineage>
        <taxon>Eukaryota</taxon>
        <taxon>Sar</taxon>
        <taxon>Alveolata</taxon>
        <taxon>Ciliophora</taxon>
        <taxon>Intramacronucleata</taxon>
        <taxon>Oligohymenophorea</taxon>
        <taxon>Scuticociliatia</taxon>
        <taxon>Philasterida</taxon>
        <taxon>Pseudocohnilembidae</taxon>
        <taxon>Pseudocohnilembus</taxon>
    </lineage>
</organism>
<evidence type="ECO:0000256" key="1">
    <source>
        <dbReference type="SAM" id="Coils"/>
    </source>
</evidence>
<evidence type="ECO:0000313" key="2">
    <source>
        <dbReference type="EMBL" id="KRX03693.1"/>
    </source>
</evidence>
<comment type="caution">
    <text evidence="2">The sequence shown here is derived from an EMBL/GenBank/DDBJ whole genome shotgun (WGS) entry which is preliminary data.</text>
</comment>
<dbReference type="InParanoid" id="A0A0V0QNC6"/>
<feature type="coiled-coil region" evidence="1">
    <location>
        <begin position="79"/>
        <end position="216"/>
    </location>
</feature>
<feature type="coiled-coil region" evidence="1">
    <location>
        <begin position="2"/>
        <end position="29"/>
    </location>
</feature>
<keyword evidence="1" id="KW-0175">Coiled coil</keyword>
<proteinExistence type="predicted"/>
<dbReference type="AlphaFoldDB" id="A0A0V0QNC6"/>
<protein>
    <submittedName>
        <fullName evidence="2">Uncharacterized protein</fullName>
    </submittedName>
</protein>
<dbReference type="Proteomes" id="UP000054937">
    <property type="component" value="Unassembled WGS sequence"/>
</dbReference>